<gene>
    <name evidence="6" type="ORF">KIH39_23715</name>
</gene>
<comment type="similarity">
    <text evidence="1">Belongs to the peptidase S1C family.</text>
</comment>
<evidence type="ECO:0000256" key="1">
    <source>
        <dbReference type="ARBA" id="ARBA00010541"/>
    </source>
</evidence>
<evidence type="ECO:0000256" key="3">
    <source>
        <dbReference type="ARBA" id="ARBA00022801"/>
    </source>
</evidence>
<dbReference type="SUPFAM" id="SSF50156">
    <property type="entry name" value="PDZ domain-like"/>
    <property type="match status" value="1"/>
</dbReference>
<dbReference type="Pfam" id="PF13180">
    <property type="entry name" value="PDZ_2"/>
    <property type="match status" value="1"/>
</dbReference>
<dbReference type="SUPFAM" id="SSF50494">
    <property type="entry name" value="Trypsin-like serine proteases"/>
    <property type="match status" value="1"/>
</dbReference>
<dbReference type="EMBL" id="CP074694">
    <property type="protein sequence ID" value="QVL31808.1"/>
    <property type="molecule type" value="Genomic_DNA"/>
</dbReference>
<dbReference type="InterPro" id="IPR009003">
    <property type="entry name" value="Peptidase_S1_PA"/>
</dbReference>
<dbReference type="Proteomes" id="UP000676194">
    <property type="component" value="Chromosome"/>
</dbReference>
<evidence type="ECO:0000313" key="7">
    <source>
        <dbReference type="Proteomes" id="UP000676194"/>
    </source>
</evidence>
<dbReference type="InterPro" id="IPR001940">
    <property type="entry name" value="Peptidase_S1C"/>
</dbReference>
<dbReference type="GO" id="GO:0004252">
    <property type="term" value="F:serine-type endopeptidase activity"/>
    <property type="evidence" value="ECO:0007669"/>
    <property type="project" value="InterPro"/>
</dbReference>
<dbReference type="InterPro" id="IPR001478">
    <property type="entry name" value="PDZ"/>
</dbReference>
<dbReference type="SMART" id="SM00228">
    <property type="entry name" value="PDZ"/>
    <property type="match status" value="1"/>
</dbReference>
<sequence>MRSIFFASAISFIWSSAAFGGDNQKIDIPEPPPAVRKLKAESLEDLREISKQTKLVVDKVAPTVVGIFNAGSAGSGVIVSKDGIVLTAGHVSGEPGKMMEVVLTDGRRLKAKSLGRNTPIDSGMIKITTDGEYPFAKLAKQSDMKEGDWVIALGHPGGFKEGRSPVVRVGKLSSIISDRDGSITALRTDCTLVGGDSGGPLFDMQGRVIGIHSRINQEITTNIHVPIGTYRETWARLLKGADIGQVWFGVSQADDSSDCKLGRITEKSPAEKAGLKEGDVILKFDNQLVSTYKEMRNILNEKDAGDEVEVEIRRGDKTMTLKVTLAKKTDKERR</sequence>
<keyword evidence="4" id="KW-0732">Signal</keyword>
<organism evidence="6 7">
    <name type="scientific">Telmatocola sphagniphila</name>
    <dbReference type="NCBI Taxonomy" id="1123043"/>
    <lineage>
        <taxon>Bacteria</taxon>
        <taxon>Pseudomonadati</taxon>
        <taxon>Planctomycetota</taxon>
        <taxon>Planctomycetia</taxon>
        <taxon>Gemmatales</taxon>
        <taxon>Gemmataceae</taxon>
    </lineage>
</organism>
<keyword evidence="2" id="KW-0645">Protease</keyword>
<dbReference type="Gene3D" id="2.40.10.120">
    <property type="match status" value="1"/>
</dbReference>
<dbReference type="PROSITE" id="PS50106">
    <property type="entry name" value="PDZ"/>
    <property type="match status" value="1"/>
</dbReference>
<feature type="chain" id="PRO_5034058798" evidence="4">
    <location>
        <begin position="21"/>
        <end position="334"/>
    </location>
</feature>
<reference evidence="6" key="1">
    <citation type="submission" date="2021-05" db="EMBL/GenBank/DDBJ databases">
        <title>Complete genome sequence of the cellulolytic planctomycete Telmatocola sphagniphila SP2T and characterization of the first cellulase from planctomycetes.</title>
        <authorList>
            <person name="Rakitin A.L."/>
            <person name="Beletsky A.V."/>
            <person name="Naumoff D.G."/>
            <person name="Kulichevskaya I.S."/>
            <person name="Mardanov A.V."/>
            <person name="Ravin N.V."/>
            <person name="Dedysh S.N."/>
        </authorList>
    </citation>
    <scope>NUCLEOTIDE SEQUENCE</scope>
    <source>
        <strain evidence="6">SP2T</strain>
    </source>
</reference>
<evidence type="ECO:0000259" key="5">
    <source>
        <dbReference type="PROSITE" id="PS50106"/>
    </source>
</evidence>
<proteinExistence type="inferred from homology"/>
<feature type="domain" description="PDZ" evidence="5">
    <location>
        <begin position="244"/>
        <end position="316"/>
    </location>
</feature>
<dbReference type="AlphaFoldDB" id="A0A8E6EXN2"/>
<dbReference type="PANTHER" id="PTHR22939:SF129">
    <property type="entry name" value="SERINE PROTEASE HTRA2, MITOCHONDRIAL"/>
    <property type="match status" value="1"/>
</dbReference>
<dbReference type="KEGG" id="tsph:KIH39_23715"/>
<dbReference type="Pfam" id="PF13365">
    <property type="entry name" value="Trypsin_2"/>
    <property type="match status" value="1"/>
</dbReference>
<feature type="signal peptide" evidence="4">
    <location>
        <begin position="1"/>
        <end position="20"/>
    </location>
</feature>
<evidence type="ECO:0000313" key="6">
    <source>
        <dbReference type="EMBL" id="QVL31808.1"/>
    </source>
</evidence>
<dbReference type="InterPro" id="IPR036034">
    <property type="entry name" value="PDZ_sf"/>
</dbReference>
<dbReference type="RefSeq" id="WP_213496112.1">
    <property type="nucleotide sequence ID" value="NZ_CP074694.1"/>
</dbReference>
<dbReference type="PANTHER" id="PTHR22939">
    <property type="entry name" value="SERINE PROTEASE FAMILY S1C HTRA-RELATED"/>
    <property type="match status" value="1"/>
</dbReference>
<name>A0A8E6EXN2_9BACT</name>
<dbReference type="GO" id="GO:0006508">
    <property type="term" value="P:proteolysis"/>
    <property type="evidence" value="ECO:0007669"/>
    <property type="project" value="UniProtKB-KW"/>
</dbReference>
<dbReference type="Gene3D" id="2.30.42.10">
    <property type="match status" value="1"/>
</dbReference>
<evidence type="ECO:0000256" key="2">
    <source>
        <dbReference type="ARBA" id="ARBA00022670"/>
    </source>
</evidence>
<keyword evidence="7" id="KW-1185">Reference proteome</keyword>
<protein>
    <submittedName>
        <fullName evidence="6">Trypsin-like peptidase domain-containing protein</fullName>
    </submittedName>
</protein>
<dbReference type="PRINTS" id="PR00834">
    <property type="entry name" value="PROTEASES2C"/>
</dbReference>
<evidence type="ECO:0000256" key="4">
    <source>
        <dbReference type="SAM" id="SignalP"/>
    </source>
</evidence>
<keyword evidence="3" id="KW-0378">Hydrolase</keyword>
<accession>A0A8E6EXN2</accession>